<evidence type="ECO:0000313" key="2">
    <source>
        <dbReference type="Proteomes" id="UP000192223"/>
    </source>
</evidence>
<gene>
    <name evidence="3" type="primary">LOC108733271</name>
</gene>
<keyword evidence="1" id="KW-0732">Signal</keyword>
<feature type="signal peptide" evidence="1">
    <location>
        <begin position="1"/>
        <end position="17"/>
    </location>
</feature>
<dbReference type="AlphaFoldDB" id="A0A1W4WHC7"/>
<dbReference type="OrthoDB" id="6777241at2759"/>
<proteinExistence type="predicted"/>
<protein>
    <submittedName>
        <fullName evidence="3">Uncharacterized protein LOC108733271</fullName>
    </submittedName>
</protein>
<dbReference type="GeneID" id="108733271"/>
<dbReference type="KEGG" id="apln:108733271"/>
<dbReference type="Proteomes" id="UP000192223">
    <property type="component" value="Unplaced"/>
</dbReference>
<keyword evidence="2" id="KW-1185">Reference proteome</keyword>
<organism evidence="2 3">
    <name type="scientific">Agrilus planipennis</name>
    <name type="common">Emerald ash borer</name>
    <name type="synonym">Agrilus marcopoli</name>
    <dbReference type="NCBI Taxonomy" id="224129"/>
    <lineage>
        <taxon>Eukaryota</taxon>
        <taxon>Metazoa</taxon>
        <taxon>Ecdysozoa</taxon>
        <taxon>Arthropoda</taxon>
        <taxon>Hexapoda</taxon>
        <taxon>Insecta</taxon>
        <taxon>Pterygota</taxon>
        <taxon>Neoptera</taxon>
        <taxon>Endopterygota</taxon>
        <taxon>Coleoptera</taxon>
        <taxon>Polyphaga</taxon>
        <taxon>Elateriformia</taxon>
        <taxon>Buprestoidea</taxon>
        <taxon>Buprestidae</taxon>
        <taxon>Agrilinae</taxon>
        <taxon>Agrilus</taxon>
    </lineage>
</organism>
<reference evidence="3" key="1">
    <citation type="submission" date="2025-08" db="UniProtKB">
        <authorList>
            <consortium name="RefSeq"/>
        </authorList>
    </citation>
    <scope>IDENTIFICATION</scope>
    <source>
        <tissue evidence="3">Entire body</tissue>
    </source>
</reference>
<evidence type="ECO:0000313" key="3">
    <source>
        <dbReference type="RefSeq" id="XP_018319867.1"/>
    </source>
</evidence>
<evidence type="ECO:0000256" key="1">
    <source>
        <dbReference type="SAM" id="SignalP"/>
    </source>
</evidence>
<sequence length="149" mass="14487">MNTFVAVFCVALSVANASLWAGHGATLVGPGTHGALLKGPAAAATLVGPDGSHISGHADAGAVEAAPLHGGAITASVAPGYIAHAAPVYHAPVYAHAAPIVPVVPHVAPVVAHKTGTLIDGPSGTIHTSGSAHGLIAATVEHGHGHYGW</sequence>
<accession>A0A1W4WHC7</accession>
<name>A0A1W4WHC7_AGRPL</name>
<dbReference type="RefSeq" id="XP_018319867.1">
    <property type="nucleotide sequence ID" value="XM_018464365.1"/>
</dbReference>
<dbReference type="InParanoid" id="A0A1W4WHC7"/>
<feature type="chain" id="PRO_5010694428" evidence="1">
    <location>
        <begin position="18"/>
        <end position="149"/>
    </location>
</feature>